<dbReference type="EMBL" id="CAEZVS010000102">
    <property type="protein sequence ID" value="CAB4638113.1"/>
    <property type="molecule type" value="Genomic_DNA"/>
</dbReference>
<name>A0A6J6JQ54_9ZZZZ</name>
<proteinExistence type="inferred from homology"/>
<dbReference type="AlphaFoldDB" id="A0A6J6JQ54"/>
<dbReference type="InterPro" id="IPR020095">
    <property type="entry name" value="PsdUridine_synth_TruA_C"/>
</dbReference>
<evidence type="ECO:0000256" key="1">
    <source>
        <dbReference type="ARBA" id="ARBA00009375"/>
    </source>
</evidence>
<dbReference type="Pfam" id="PF01416">
    <property type="entry name" value="PseudoU_synth_1"/>
    <property type="match status" value="1"/>
</dbReference>
<dbReference type="InterPro" id="IPR020094">
    <property type="entry name" value="TruA/RsuA/RluB/E/F_N"/>
</dbReference>
<dbReference type="GO" id="GO:0031119">
    <property type="term" value="P:tRNA pseudouridine synthesis"/>
    <property type="evidence" value="ECO:0007669"/>
    <property type="project" value="TreeGrafter"/>
</dbReference>
<dbReference type="InterPro" id="IPR020103">
    <property type="entry name" value="PsdUridine_synth_cat_dom_sf"/>
</dbReference>
<dbReference type="InterPro" id="IPR020097">
    <property type="entry name" value="PsdUridine_synth_TruA_a/b_dom"/>
</dbReference>
<dbReference type="SUPFAM" id="SSF55120">
    <property type="entry name" value="Pseudouridine synthase"/>
    <property type="match status" value="1"/>
</dbReference>
<dbReference type="InterPro" id="IPR001406">
    <property type="entry name" value="PsdUridine_synth_TruA"/>
</dbReference>
<comment type="similarity">
    <text evidence="1">Belongs to the tRNA pseudouridine synthase TruA family.</text>
</comment>
<evidence type="ECO:0000313" key="5">
    <source>
        <dbReference type="EMBL" id="CAB4638113.1"/>
    </source>
</evidence>
<gene>
    <name evidence="5" type="ORF">UFOPK2106_00682</name>
</gene>
<dbReference type="PIRSF" id="PIRSF001430">
    <property type="entry name" value="tRNA_psdUrid_synth"/>
    <property type="match status" value="1"/>
</dbReference>
<accession>A0A6J6JQ54</accession>
<protein>
    <submittedName>
        <fullName evidence="5">Unannotated protein</fullName>
    </submittedName>
</protein>
<keyword evidence="2" id="KW-0819">tRNA processing</keyword>
<reference evidence="5" key="1">
    <citation type="submission" date="2020-05" db="EMBL/GenBank/DDBJ databases">
        <authorList>
            <person name="Chiriac C."/>
            <person name="Salcher M."/>
            <person name="Ghai R."/>
            <person name="Kavagutti S V."/>
        </authorList>
    </citation>
    <scope>NUCLEOTIDE SEQUENCE</scope>
</reference>
<dbReference type="PANTHER" id="PTHR11142:SF0">
    <property type="entry name" value="TRNA PSEUDOURIDINE SYNTHASE-LIKE 1"/>
    <property type="match status" value="1"/>
</dbReference>
<feature type="domain" description="Pseudouridine synthase I TruA alpha/beta" evidence="4">
    <location>
        <begin position="163"/>
        <end position="267"/>
    </location>
</feature>
<dbReference type="Gene3D" id="3.30.70.580">
    <property type="entry name" value="Pseudouridine synthase I, catalytic domain, N-terminal subdomain"/>
    <property type="match status" value="1"/>
</dbReference>
<dbReference type="CDD" id="cd02570">
    <property type="entry name" value="PseudoU_synth_EcTruA"/>
    <property type="match status" value="1"/>
</dbReference>
<dbReference type="GO" id="GO:0009982">
    <property type="term" value="F:pseudouridine synthase activity"/>
    <property type="evidence" value="ECO:0007669"/>
    <property type="project" value="InterPro"/>
</dbReference>
<sequence length="288" mass="32101">MTKPVDRTVDGFSRYRIDFGYDGTDFAGFAKQPGLRTVQSELVKGLEVIFGKDNKDFGLRVAGRTDAGVHAQHQVVHVDLSPLQLKRIGRNPDIAGRVNTALPQDIRLFSFEKAPAGFDARYSASFRRYRYRIADHASNLDPLEVRYVLKLKVDLDLKLMRKAAKEMVGLHDFGAFCKPRAGATTIRNLRYIRITRNRKAGNIVEIELKGDAFCHNMVRSLTGALVAVARGRASVLDVKDRLKSANRAGSFKVLGGRGLSLIEVGYPKDSKLAEQAEKARKLRSLDEN</sequence>
<evidence type="ECO:0000256" key="3">
    <source>
        <dbReference type="ARBA" id="ARBA00023235"/>
    </source>
</evidence>
<organism evidence="5">
    <name type="scientific">freshwater metagenome</name>
    <dbReference type="NCBI Taxonomy" id="449393"/>
    <lineage>
        <taxon>unclassified sequences</taxon>
        <taxon>metagenomes</taxon>
        <taxon>ecological metagenomes</taxon>
    </lineage>
</organism>
<dbReference type="NCBIfam" id="TIGR00071">
    <property type="entry name" value="hisT_truA"/>
    <property type="match status" value="1"/>
</dbReference>
<evidence type="ECO:0000256" key="2">
    <source>
        <dbReference type="ARBA" id="ARBA00022694"/>
    </source>
</evidence>
<evidence type="ECO:0000259" key="4">
    <source>
        <dbReference type="Pfam" id="PF01416"/>
    </source>
</evidence>
<dbReference type="GO" id="GO:0003723">
    <property type="term" value="F:RNA binding"/>
    <property type="evidence" value="ECO:0007669"/>
    <property type="project" value="InterPro"/>
</dbReference>
<keyword evidence="3" id="KW-0413">Isomerase</keyword>
<dbReference type="Gene3D" id="3.30.70.660">
    <property type="entry name" value="Pseudouridine synthase I, catalytic domain, C-terminal subdomain"/>
    <property type="match status" value="1"/>
</dbReference>
<dbReference type="PANTHER" id="PTHR11142">
    <property type="entry name" value="PSEUDOURIDYLATE SYNTHASE"/>
    <property type="match status" value="1"/>
</dbReference>
<dbReference type="HAMAP" id="MF_00171">
    <property type="entry name" value="TruA"/>
    <property type="match status" value="1"/>
</dbReference>